<sequence length="189" mass="21556">MANNHKLPSQNSDLTVKVRKSSEKLSENIHIVANDPSLAFYRIQEHVRKVLQPILDKRIEVIELQKDLQGHCFDMEYAVRSMKDIEASGAVFANIQDMVKNSIFLKQQLKYEEIKGKAEKDNSKSSVYKRFSAHLTLDLPDFTELTGVMRETSHRMESIMASGGRETSAQQNLQVNSIGELQRSHTTLH</sequence>
<reference evidence="6" key="1">
    <citation type="submission" date="2020-05" db="UniProtKB">
        <authorList>
            <consortium name="EnsemblMetazoa"/>
        </authorList>
    </citation>
    <scope>IDENTIFICATION</scope>
    <source>
        <strain evidence="6">Aabys</strain>
    </source>
</reference>
<evidence type="ECO:0000256" key="5">
    <source>
        <dbReference type="SAM" id="MobiDB-lite"/>
    </source>
</evidence>
<dbReference type="Proteomes" id="UP001652621">
    <property type="component" value="Unplaced"/>
</dbReference>
<dbReference type="STRING" id="7370.A0A1I8N919"/>
<dbReference type="PANTHER" id="PTHR21146">
    <property type="entry name" value="MEF2B PROTEIN"/>
    <property type="match status" value="1"/>
</dbReference>
<dbReference type="GO" id="GO:0005765">
    <property type="term" value="C:lysosomal membrane"/>
    <property type="evidence" value="ECO:0007669"/>
    <property type="project" value="UniProtKB-SubCell"/>
</dbReference>
<feature type="compositionally biased region" description="Polar residues" evidence="5">
    <location>
        <begin position="165"/>
        <end position="189"/>
    </location>
</feature>
<reference evidence="8" key="2">
    <citation type="submission" date="2025-04" db="UniProtKB">
        <authorList>
            <consortium name="RefSeq"/>
        </authorList>
    </citation>
    <scope>IDENTIFICATION</scope>
    <source>
        <strain evidence="8">Aabys</strain>
    </source>
</reference>
<dbReference type="GeneID" id="101890067"/>
<dbReference type="OrthoDB" id="10044187at2759"/>
<keyword evidence="4" id="KW-0458">Lysosome</keyword>
<gene>
    <name evidence="6" type="primary">101890067</name>
    <name evidence="8" type="synonym">LOC101890067</name>
</gene>
<evidence type="ECO:0000256" key="1">
    <source>
        <dbReference type="ARBA" id="ARBA00004656"/>
    </source>
</evidence>
<dbReference type="Pfam" id="PF10167">
    <property type="entry name" value="BORCS8"/>
    <property type="match status" value="1"/>
</dbReference>
<dbReference type="EnsemblMetazoa" id="MDOA012821-RA">
    <property type="protein sequence ID" value="MDOA012821-PA"/>
    <property type="gene ID" value="MDOA012821"/>
</dbReference>
<organism evidence="6">
    <name type="scientific">Musca domestica</name>
    <name type="common">House fly</name>
    <dbReference type="NCBI Taxonomy" id="7370"/>
    <lineage>
        <taxon>Eukaryota</taxon>
        <taxon>Metazoa</taxon>
        <taxon>Ecdysozoa</taxon>
        <taxon>Arthropoda</taxon>
        <taxon>Hexapoda</taxon>
        <taxon>Insecta</taxon>
        <taxon>Pterygota</taxon>
        <taxon>Neoptera</taxon>
        <taxon>Endopterygota</taxon>
        <taxon>Diptera</taxon>
        <taxon>Brachycera</taxon>
        <taxon>Muscomorpha</taxon>
        <taxon>Muscoidea</taxon>
        <taxon>Muscidae</taxon>
        <taxon>Musca</taxon>
    </lineage>
</organism>
<dbReference type="KEGG" id="mde:101890067"/>
<comment type="similarity">
    <text evidence="2">Belongs to the BORCS8 family.</text>
</comment>
<dbReference type="eggNOG" id="KOG4523">
    <property type="taxonomic scope" value="Eukaryota"/>
</dbReference>
<evidence type="ECO:0000256" key="2">
    <source>
        <dbReference type="ARBA" id="ARBA00010463"/>
    </source>
</evidence>
<dbReference type="PANTHER" id="PTHR21146:SF0">
    <property type="entry name" value="BLOC-1-RELATED COMPLEX SUBUNIT 8"/>
    <property type="match status" value="1"/>
</dbReference>
<evidence type="ECO:0000313" key="7">
    <source>
        <dbReference type="Proteomes" id="UP001652621"/>
    </source>
</evidence>
<evidence type="ECO:0000313" key="6">
    <source>
        <dbReference type="EnsemblMetazoa" id="MDOA012821-PA"/>
    </source>
</evidence>
<evidence type="ECO:0000256" key="4">
    <source>
        <dbReference type="ARBA" id="ARBA00023228"/>
    </source>
</evidence>
<dbReference type="InterPro" id="IPR019320">
    <property type="entry name" value="BORCS8"/>
</dbReference>
<keyword evidence="7" id="KW-1185">Reference proteome</keyword>
<name>A0A1I8N919_MUSDO</name>
<feature type="region of interest" description="Disordered" evidence="5">
    <location>
        <begin position="158"/>
        <end position="189"/>
    </location>
</feature>
<proteinExistence type="inferred from homology"/>
<accession>A0A1I8N919</accession>
<evidence type="ECO:0000313" key="8">
    <source>
        <dbReference type="RefSeq" id="XP_005174781.1"/>
    </source>
</evidence>
<comment type="subcellular location">
    <subcellularLocation>
        <location evidence="1">Lysosome membrane</location>
    </subcellularLocation>
</comment>
<protein>
    <submittedName>
        <fullName evidence="8">BLOC-1-related complex subunit 8 homolog</fullName>
    </submittedName>
</protein>
<dbReference type="RefSeq" id="XP_005174781.1">
    <property type="nucleotide sequence ID" value="XM_005174724.3"/>
</dbReference>
<dbReference type="VEuPathDB" id="VectorBase:MDOA012821"/>
<dbReference type="AlphaFoldDB" id="A0A1I8N919"/>
<dbReference type="GO" id="GO:0099078">
    <property type="term" value="C:BORC complex"/>
    <property type="evidence" value="ECO:0007669"/>
    <property type="project" value="TreeGrafter"/>
</dbReference>
<keyword evidence="3" id="KW-0472">Membrane</keyword>
<dbReference type="VEuPathDB" id="VectorBase:MDOMA2_013229"/>
<evidence type="ECO:0000256" key="3">
    <source>
        <dbReference type="ARBA" id="ARBA00023136"/>
    </source>
</evidence>